<feature type="domain" description="Helicase-associated" evidence="1">
    <location>
        <begin position="90"/>
        <end position="172"/>
    </location>
</feature>
<dbReference type="Proteomes" id="UP001516023">
    <property type="component" value="Unassembled WGS sequence"/>
</dbReference>
<proteinExistence type="predicted"/>
<evidence type="ECO:0000259" key="1">
    <source>
        <dbReference type="Pfam" id="PF03457"/>
    </source>
</evidence>
<dbReference type="PANTHER" id="PTHR33418:SF1">
    <property type="entry name" value="HELICASE-ASSOCIATED DOMAIN-CONTAINING PROTEIN"/>
    <property type="match status" value="1"/>
</dbReference>
<sequence>QDNHPTNVDVNTPQRKRLTWEESYELLCQYKQTHGHCNVPQSQKPLGSFVNRQRIDHARFLDPNSKKPTAMTPRRKKLLEEIGFVWDNMEQTWNIRYKELCEFRKKNGHAVVPRSHGPLGAWVEKQRIEYKKFKALHEDDPVERAATPNSGDKVPRTTLTKERVQKLNDVGFVYDVREKQFEQNVGALRIFREMNGHIDPRFMNGKLGLWVRKWEQHYRKYLEALQIHPQNATILSEILPESRLEALESVGFSPNMFDEPRVRAAGNQRATWDERYEELVSFKNEHSHCMVPKNYGPLGSWVRAQRHLMKERGTIGSSFDGGGLLSEDRIELLEKIGFVWDVHQWQWNQTYYELIDYKRVHGDTNVPMSRGALGLWVFNQRAHYNNYRKGKPSHMTHERAELLRSIGFEFHFGQKLLSAADDRWESRLIELKHYKDEFGTFEVKQRVNPSLYNWCQHQKAGYRANLKGKKSPLKKAREEALQSIGFFDGVTLQNVTSL</sequence>
<accession>A0ABD3PZJ6</accession>
<dbReference type="EMBL" id="JABMIG020000092">
    <property type="protein sequence ID" value="KAL3793340.1"/>
    <property type="molecule type" value="Genomic_DNA"/>
</dbReference>
<feature type="domain" description="Helicase-associated" evidence="1">
    <location>
        <begin position="346"/>
        <end position="408"/>
    </location>
</feature>
<reference evidence="2 3" key="1">
    <citation type="journal article" date="2020" name="G3 (Bethesda)">
        <title>Improved Reference Genome for Cyclotella cryptica CCMP332, a Model for Cell Wall Morphogenesis, Salinity Adaptation, and Lipid Production in Diatoms (Bacillariophyta).</title>
        <authorList>
            <person name="Roberts W.R."/>
            <person name="Downey K.M."/>
            <person name="Ruck E.C."/>
            <person name="Traller J.C."/>
            <person name="Alverson A.J."/>
        </authorList>
    </citation>
    <scope>NUCLEOTIDE SEQUENCE [LARGE SCALE GENOMIC DNA]</scope>
    <source>
        <strain evidence="2 3">CCMP332</strain>
    </source>
</reference>
<dbReference type="PANTHER" id="PTHR33418">
    <property type="entry name" value="HELICASE-ASSOCIATED"/>
    <property type="match status" value="1"/>
</dbReference>
<feature type="non-terminal residue" evidence="2">
    <location>
        <position position="1"/>
    </location>
</feature>
<protein>
    <recommendedName>
        <fullName evidence="1">Helicase-associated domain-containing protein</fullName>
    </recommendedName>
</protein>
<organism evidence="2 3">
    <name type="scientific">Cyclotella cryptica</name>
    <dbReference type="NCBI Taxonomy" id="29204"/>
    <lineage>
        <taxon>Eukaryota</taxon>
        <taxon>Sar</taxon>
        <taxon>Stramenopiles</taxon>
        <taxon>Ochrophyta</taxon>
        <taxon>Bacillariophyta</taxon>
        <taxon>Coscinodiscophyceae</taxon>
        <taxon>Thalassiosirophycidae</taxon>
        <taxon>Stephanodiscales</taxon>
        <taxon>Stephanodiscaceae</taxon>
        <taxon>Cyclotella</taxon>
    </lineage>
</organism>
<feature type="domain" description="Helicase-associated" evidence="1">
    <location>
        <begin position="421"/>
        <end position="486"/>
    </location>
</feature>
<dbReference type="Pfam" id="PF03457">
    <property type="entry name" value="HA"/>
    <property type="match status" value="6"/>
</dbReference>
<feature type="domain" description="Helicase-associated" evidence="1">
    <location>
        <begin position="269"/>
        <end position="338"/>
    </location>
</feature>
<name>A0ABD3PZJ6_9STRA</name>
<keyword evidence="3" id="KW-1185">Reference proteome</keyword>
<feature type="domain" description="Helicase-associated" evidence="1">
    <location>
        <begin position="17"/>
        <end position="84"/>
    </location>
</feature>
<gene>
    <name evidence="2" type="ORF">HJC23_003850</name>
</gene>
<dbReference type="InterPro" id="IPR005114">
    <property type="entry name" value="Helicase_assoc"/>
</dbReference>
<dbReference type="AlphaFoldDB" id="A0ABD3PZJ6"/>
<feature type="domain" description="Helicase-associated" evidence="1">
    <location>
        <begin position="178"/>
        <end position="252"/>
    </location>
</feature>
<dbReference type="Gene3D" id="6.10.140.530">
    <property type="match status" value="5"/>
</dbReference>
<evidence type="ECO:0000313" key="2">
    <source>
        <dbReference type="EMBL" id="KAL3793340.1"/>
    </source>
</evidence>
<comment type="caution">
    <text evidence="2">The sequence shown here is derived from an EMBL/GenBank/DDBJ whole genome shotgun (WGS) entry which is preliminary data.</text>
</comment>
<evidence type="ECO:0000313" key="3">
    <source>
        <dbReference type="Proteomes" id="UP001516023"/>
    </source>
</evidence>